<dbReference type="GO" id="GO:0051301">
    <property type="term" value="P:cell division"/>
    <property type="evidence" value="ECO:0007669"/>
    <property type="project" value="UniProtKB-KW"/>
</dbReference>
<gene>
    <name evidence="14" type="primary">tig</name>
    <name evidence="14" type="ORF">D9V78_01575</name>
</gene>
<dbReference type="Gene3D" id="3.10.50.40">
    <property type="match status" value="1"/>
</dbReference>
<evidence type="ECO:0000259" key="12">
    <source>
        <dbReference type="Pfam" id="PF05697"/>
    </source>
</evidence>
<dbReference type="InterPro" id="IPR008881">
    <property type="entry name" value="Trigger_fac_ribosome-bd_bac"/>
</dbReference>
<evidence type="ECO:0000256" key="5">
    <source>
        <dbReference type="ARBA" id="ARBA00016902"/>
    </source>
</evidence>
<evidence type="ECO:0000256" key="4">
    <source>
        <dbReference type="ARBA" id="ARBA00013194"/>
    </source>
</evidence>
<dbReference type="InterPro" id="IPR037041">
    <property type="entry name" value="Trigger_fac_C_sf"/>
</dbReference>
<protein>
    <recommendedName>
        <fullName evidence="5">Trigger factor</fullName>
        <ecNumber evidence="4">5.2.1.8</ecNumber>
    </recommendedName>
    <alternativeName>
        <fullName evidence="11">PPIase</fullName>
    </alternativeName>
</protein>
<dbReference type="Gene3D" id="3.30.70.1050">
    <property type="entry name" value="Trigger factor ribosome-binding domain"/>
    <property type="match status" value="1"/>
</dbReference>
<evidence type="ECO:0000256" key="10">
    <source>
        <dbReference type="ARBA" id="ARBA00023306"/>
    </source>
</evidence>
<dbReference type="GO" id="GO:0043022">
    <property type="term" value="F:ribosome binding"/>
    <property type="evidence" value="ECO:0007669"/>
    <property type="project" value="TreeGrafter"/>
</dbReference>
<evidence type="ECO:0000256" key="9">
    <source>
        <dbReference type="ARBA" id="ARBA00023235"/>
    </source>
</evidence>
<evidence type="ECO:0000256" key="6">
    <source>
        <dbReference type="ARBA" id="ARBA00022618"/>
    </source>
</evidence>
<dbReference type="InterPro" id="IPR027304">
    <property type="entry name" value="Trigger_fact/SurA_dom_sf"/>
</dbReference>
<dbReference type="PANTHER" id="PTHR30560">
    <property type="entry name" value="TRIGGER FACTOR CHAPERONE AND PEPTIDYL-PROLYL CIS/TRANS ISOMERASE"/>
    <property type="match status" value="1"/>
</dbReference>
<dbReference type="EC" id="5.2.1.8" evidence="4"/>
<dbReference type="OrthoDB" id="9767721at2"/>
<keyword evidence="7" id="KW-0697">Rotamase</keyword>
<dbReference type="AlphaFoldDB" id="A0A4D6YAA3"/>
<dbReference type="Proteomes" id="UP000298685">
    <property type="component" value="Chromosome"/>
</dbReference>
<evidence type="ECO:0000256" key="7">
    <source>
        <dbReference type="ARBA" id="ARBA00023110"/>
    </source>
</evidence>
<comment type="catalytic activity">
    <reaction evidence="1">
        <text>[protein]-peptidylproline (omega=180) = [protein]-peptidylproline (omega=0)</text>
        <dbReference type="Rhea" id="RHEA:16237"/>
        <dbReference type="Rhea" id="RHEA-COMP:10747"/>
        <dbReference type="Rhea" id="RHEA-COMP:10748"/>
        <dbReference type="ChEBI" id="CHEBI:83833"/>
        <dbReference type="ChEBI" id="CHEBI:83834"/>
        <dbReference type="EC" id="5.2.1.8"/>
    </reaction>
</comment>
<proteinExistence type="inferred from homology"/>
<organism evidence="14 15">
    <name type="scientific">Buchnera aphidicola</name>
    <name type="common">Sarucallis kahawaluokalani</name>
    <dbReference type="NCBI Taxonomy" id="1241878"/>
    <lineage>
        <taxon>Bacteria</taxon>
        <taxon>Pseudomonadati</taxon>
        <taxon>Pseudomonadota</taxon>
        <taxon>Gammaproteobacteria</taxon>
        <taxon>Enterobacterales</taxon>
        <taxon>Erwiniaceae</taxon>
        <taxon>Buchnera</taxon>
    </lineage>
</organism>
<name>A0A4D6YAA3_9GAMM</name>
<dbReference type="Gene3D" id="1.10.3120.10">
    <property type="entry name" value="Trigger factor, C-terminal domain"/>
    <property type="match status" value="1"/>
</dbReference>
<evidence type="ECO:0000256" key="3">
    <source>
        <dbReference type="ARBA" id="ARBA00005464"/>
    </source>
</evidence>
<keyword evidence="9 14" id="KW-0413">Isomerase</keyword>
<dbReference type="InterPro" id="IPR046357">
    <property type="entry name" value="PPIase_dom_sf"/>
</dbReference>
<dbReference type="InterPro" id="IPR005215">
    <property type="entry name" value="Trig_fac"/>
</dbReference>
<sequence length="438" mass="53025">MKFFLNKNNDFEQELKIKVPNTEINIVRKKVIVNIKKKINIPGFRKNKIPIEIIQQKYNNHIENKTIQNTIYNNLKKILLKKKIHIINEPKIIIHQYPKNTDLIYSVYFQSIPEINLNTFKTLHIQKKTIIIDDLDVTNYINQNQNQKINWKKNYNQIQDNDKVTIYYQIESNNTFKNTKINKLTFTIKKKEIITQIEKQLINKQLNNIIIVQIKIPAQHPDIRYKNKTLKIKIHIGKVLTPYITYSKNTFNNVLEKKKKLYNENLKNTIKNKLKQYALRLEYTELKKQIIQNIKKNHIINIPDIFLQEKIKKMQDIYIKQYIQKSKNIFYPKYYKNLTKKIINDLQIELIIKSITHQKNIRVTEKEIDQYIQWEKKNNLQFQKIMQIPQHKKNILNYIHNIILEKKIIHNLSSYFTIQHKTYNLRDIIIQKKIQKNI</sequence>
<dbReference type="SUPFAM" id="SSF54534">
    <property type="entry name" value="FKBP-like"/>
    <property type="match status" value="1"/>
</dbReference>
<dbReference type="GO" id="GO:0044183">
    <property type="term" value="F:protein folding chaperone"/>
    <property type="evidence" value="ECO:0007669"/>
    <property type="project" value="TreeGrafter"/>
</dbReference>
<feature type="domain" description="Trigger factor C-terminal" evidence="13">
    <location>
        <begin position="264"/>
        <end position="412"/>
    </location>
</feature>
<dbReference type="InterPro" id="IPR036611">
    <property type="entry name" value="Trigger_fac_ribosome-bd_sf"/>
</dbReference>
<reference evidence="14 15" key="1">
    <citation type="submission" date="2018-10" db="EMBL/GenBank/DDBJ databases">
        <title>Comparative functional genomics of the obligate endosymbiont Buchnera aphidicola.</title>
        <authorList>
            <person name="Chong R.A."/>
        </authorList>
    </citation>
    <scope>NUCLEOTIDE SEQUENCE [LARGE SCALE GENOMIC DNA]</scope>
    <source>
        <strain evidence="14 15">Ska</strain>
    </source>
</reference>
<keyword evidence="10" id="KW-0131">Cell cycle</keyword>
<dbReference type="SUPFAM" id="SSF109998">
    <property type="entry name" value="Triger factor/SurA peptide-binding domain-like"/>
    <property type="match status" value="1"/>
</dbReference>
<evidence type="ECO:0000313" key="15">
    <source>
        <dbReference type="Proteomes" id="UP000298685"/>
    </source>
</evidence>
<dbReference type="EMBL" id="CP032999">
    <property type="protein sequence ID" value="QCI26092.1"/>
    <property type="molecule type" value="Genomic_DNA"/>
</dbReference>
<comment type="similarity">
    <text evidence="3">Belongs to the FKBP-type PPIase family. Tig subfamily.</text>
</comment>
<evidence type="ECO:0000259" key="13">
    <source>
        <dbReference type="Pfam" id="PF05698"/>
    </source>
</evidence>
<dbReference type="GO" id="GO:0043335">
    <property type="term" value="P:protein unfolding"/>
    <property type="evidence" value="ECO:0007669"/>
    <property type="project" value="TreeGrafter"/>
</dbReference>
<evidence type="ECO:0000256" key="8">
    <source>
        <dbReference type="ARBA" id="ARBA00023186"/>
    </source>
</evidence>
<evidence type="ECO:0000256" key="1">
    <source>
        <dbReference type="ARBA" id="ARBA00000971"/>
    </source>
</evidence>
<dbReference type="GO" id="GO:0015031">
    <property type="term" value="P:protein transport"/>
    <property type="evidence" value="ECO:0007669"/>
    <property type="project" value="InterPro"/>
</dbReference>
<evidence type="ECO:0000256" key="2">
    <source>
        <dbReference type="ARBA" id="ARBA00004496"/>
    </source>
</evidence>
<dbReference type="SUPFAM" id="SSF102735">
    <property type="entry name" value="Trigger factor ribosome-binding domain"/>
    <property type="match status" value="1"/>
</dbReference>
<comment type="subcellular location">
    <subcellularLocation>
        <location evidence="2">Cytoplasm</location>
    </subcellularLocation>
</comment>
<dbReference type="Pfam" id="PF05697">
    <property type="entry name" value="Trigger_N"/>
    <property type="match status" value="1"/>
</dbReference>
<dbReference type="RefSeq" id="WP_158350756.1">
    <property type="nucleotide sequence ID" value="NZ_CP032999.1"/>
</dbReference>
<evidence type="ECO:0000256" key="11">
    <source>
        <dbReference type="ARBA" id="ARBA00029986"/>
    </source>
</evidence>
<dbReference type="InterPro" id="IPR008880">
    <property type="entry name" value="Trigger_fac_C"/>
</dbReference>
<dbReference type="GO" id="GO:0005737">
    <property type="term" value="C:cytoplasm"/>
    <property type="evidence" value="ECO:0007669"/>
    <property type="project" value="UniProtKB-SubCell"/>
</dbReference>
<dbReference type="Pfam" id="PF05698">
    <property type="entry name" value="Trigger_C"/>
    <property type="match status" value="1"/>
</dbReference>
<dbReference type="GO" id="GO:0003755">
    <property type="term" value="F:peptidyl-prolyl cis-trans isomerase activity"/>
    <property type="evidence" value="ECO:0007669"/>
    <property type="project" value="UniProtKB-KW"/>
</dbReference>
<evidence type="ECO:0000313" key="14">
    <source>
        <dbReference type="EMBL" id="QCI26092.1"/>
    </source>
</evidence>
<dbReference type="GO" id="GO:0051083">
    <property type="term" value="P:'de novo' cotranslational protein folding"/>
    <property type="evidence" value="ECO:0007669"/>
    <property type="project" value="TreeGrafter"/>
</dbReference>
<accession>A0A4D6YAA3</accession>
<keyword evidence="6" id="KW-0132">Cell division</keyword>
<dbReference type="NCBIfam" id="TIGR00115">
    <property type="entry name" value="tig"/>
    <property type="match status" value="1"/>
</dbReference>
<dbReference type="PIRSF" id="PIRSF003095">
    <property type="entry name" value="Trigger_factor"/>
    <property type="match status" value="1"/>
</dbReference>
<feature type="domain" description="Trigger factor ribosome-binding bacterial" evidence="12">
    <location>
        <begin position="1"/>
        <end position="143"/>
    </location>
</feature>
<dbReference type="PANTHER" id="PTHR30560:SF3">
    <property type="entry name" value="TRIGGER FACTOR-LIKE PROTEIN TIG, CHLOROPLASTIC"/>
    <property type="match status" value="1"/>
</dbReference>
<keyword evidence="8" id="KW-0143">Chaperone</keyword>